<comment type="caution">
    <text evidence="2">The sequence shown here is derived from an EMBL/GenBank/DDBJ whole genome shotgun (WGS) entry which is preliminary data.</text>
</comment>
<reference evidence="2 3" key="1">
    <citation type="submission" date="2020-04" db="EMBL/GenBank/DDBJ databases">
        <title>Perkinsus olseni comparative genomics.</title>
        <authorList>
            <person name="Bogema D.R."/>
        </authorList>
    </citation>
    <scope>NUCLEOTIDE SEQUENCE [LARGE SCALE GENOMIC DNA]</scope>
    <source>
        <strain evidence="2">ATCC PRA-205</strain>
    </source>
</reference>
<sequence>MIDRQMARDGTAEIAEKLSEELDDLEKRLDSQRRYILELEAKLDDTEGLKNRRKSRERYHAELLDAQENLDSMSAQWS</sequence>
<evidence type="ECO:0000313" key="2">
    <source>
        <dbReference type="EMBL" id="KAF4703205.1"/>
    </source>
</evidence>
<dbReference type="EMBL" id="JABANM010032275">
    <property type="protein sequence ID" value="KAF4703205.1"/>
    <property type="molecule type" value="Genomic_DNA"/>
</dbReference>
<feature type="coiled-coil region" evidence="1">
    <location>
        <begin position="8"/>
        <end position="76"/>
    </location>
</feature>
<accession>A0A7J6Q415</accession>
<evidence type="ECO:0000313" key="3">
    <source>
        <dbReference type="Proteomes" id="UP000574390"/>
    </source>
</evidence>
<evidence type="ECO:0000256" key="1">
    <source>
        <dbReference type="SAM" id="Coils"/>
    </source>
</evidence>
<name>A0A7J6Q415_PEROL</name>
<gene>
    <name evidence="2" type="ORF">FOZ62_020166</name>
</gene>
<protein>
    <submittedName>
        <fullName evidence="2">Uncharacterized protein</fullName>
    </submittedName>
</protein>
<proteinExistence type="predicted"/>
<dbReference type="Proteomes" id="UP000574390">
    <property type="component" value="Unassembled WGS sequence"/>
</dbReference>
<organism evidence="2 3">
    <name type="scientific">Perkinsus olseni</name>
    <name type="common">Perkinsus atlanticus</name>
    <dbReference type="NCBI Taxonomy" id="32597"/>
    <lineage>
        <taxon>Eukaryota</taxon>
        <taxon>Sar</taxon>
        <taxon>Alveolata</taxon>
        <taxon>Perkinsozoa</taxon>
        <taxon>Perkinsea</taxon>
        <taxon>Perkinsida</taxon>
        <taxon>Perkinsidae</taxon>
        <taxon>Perkinsus</taxon>
    </lineage>
</organism>
<dbReference type="AlphaFoldDB" id="A0A7J6Q415"/>
<feature type="non-terminal residue" evidence="2">
    <location>
        <position position="1"/>
    </location>
</feature>
<keyword evidence="1" id="KW-0175">Coiled coil</keyword>